<evidence type="ECO:0000256" key="2">
    <source>
        <dbReference type="ARBA" id="ARBA00022553"/>
    </source>
</evidence>
<reference evidence="7" key="1">
    <citation type="submission" date="2018-06" db="EMBL/GenBank/DDBJ databases">
        <authorList>
            <person name="Zhirakovskaya E."/>
        </authorList>
    </citation>
    <scope>NUCLEOTIDE SEQUENCE</scope>
</reference>
<dbReference type="NCBIfam" id="TIGR01947">
    <property type="entry name" value="rnfG"/>
    <property type="match status" value="1"/>
</dbReference>
<dbReference type="EMBL" id="UOFZ01000155">
    <property type="protein sequence ID" value="VAX14085.1"/>
    <property type="molecule type" value="Genomic_DNA"/>
</dbReference>
<keyword evidence="4" id="KW-0288">FMN</keyword>
<feature type="domain" description="FMN-binding" evidence="6">
    <location>
        <begin position="103"/>
        <end position="195"/>
    </location>
</feature>
<dbReference type="GO" id="GO:0022900">
    <property type="term" value="P:electron transport chain"/>
    <property type="evidence" value="ECO:0007669"/>
    <property type="project" value="InterPro"/>
</dbReference>
<evidence type="ECO:0000256" key="4">
    <source>
        <dbReference type="ARBA" id="ARBA00022643"/>
    </source>
</evidence>
<evidence type="ECO:0000256" key="3">
    <source>
        <dbReference type="ARBA" id="ARBA00022630"/>
    </source>
</evidence>
<sequence length="214" mass="23392">MSLFKNMAISAILLGLFAVVGTGMVSLTYKNTAKRIAANHRTTLLKTLHELIPADQYDNDLFSDTIRVSNPALLGNNNAVNIYRARKAGKPVAAILESIAPDGYSGNIYLLIAIRYNGQLAGVRVVNHHETPGLGDAIDLSRSDWILSFTGKSLKNMKRKDWAVNRDGGKFDQFTGATITPRAVVKAVHNALIYFNQHRDELFAPATAEKEPAA</sequence>
<keyword evidence="3" id="KW-0285">Flavoprotein</keyword>
<dbReference type="GO" id="GO:0010181">
    <property type="term" value="F:FMN binding"/>
    <property type="evidence" value="ECO:0007669"/>
    <property type="project" value="InterPro"/>
</dbReference>
<evidence type="ECO:0000256" key="1">
    <source>
        <dbReference type="ARBA" id="ARBA00022448"/>
    </source>
</evidence>
<dbReference type="AlphaFoldDB" id="A0A3B1C5V6"/>
<dbReference type="NCBIfam" id="NF002519">
    <property type="entry name" value="PRK01908.1"/>
    <property type="match status" value="1"/>
</dbReference>
<keyword evidence="5" id="KW-0249">Electron transport</keyword>
<dbReference type="HAMAP" id="MF_00479">
    <property type="entry name" value="RsxG_RnfG"/>
    <property type="match status" value="1"/>
</dbReference>
<protein>
    <submittedName>
        <fullName evidence="7">Electron transport complex protein RnfG</fullName>
    </submittedName>
</protein>
<dbReference type="InterPro" id="IPR010209">
    <property type="entry name" value="Ion_transpt_RnfG/RsxG"/>
</dbReference>
<dbReference type="SMART" id="SM00900">
    <property type="entry name" value="FMN_bind"/>
    <property type="match status" value="1"/>
</dbReference>
<dbReference type="Pfam" id="PF04205">
    <property type="entry name" value="FMN_bind"/>
    <property type="match status" value="1"/>
</dbReference>
<evidence type="ECO:0000259" key="6">
    <source>
        <dbReference type="SMART" id="SM00900"/>
    </source>
</evidence>
<gene>
    <name evidence="7" type="ORF">MNBD_GAMMA24-1313</name>
</gene>
<accession>A0A3B1C5V6</accession>
<dbReference type="PANTHER" id="PTHR36118">
    <property type="entry name" value="ION-TRANSLOCATING OXIDOREDUCTASE COMPLEX SUBUNIT G"/>
    <property type="match status" value="1"/>
</dbReference>
<evidence type="ECO:0000313" key="7">
    <source>
        <dbReference type="EMBL" id="VAX14085.1"/>
    </source>
</evidence>
<keyword evidence="2" id="KW-0597">Phosphoprotein</keyword>
<proteinExistence type="inferred from homology"/>
<organism evidence="7">
    <name type="scientific">hydrothermal vent metagenome</name>
    <dbReference type="NCBI Taxonomy" id="652676"/>
    <lineage>
        <taxon>unclassified sequences</taxon>
        <taxon>metagenomes</taxon>
        <taxon>ecological metagenomes</taxon>
    </lineage>
</organism>
<dbReference type="PANTHER" id="PTHR36118:SF1">
    <property type="entry name" value="ION-TRANSLOCATING OXIDOREDUCTASE COMPLEX SUBUNIT G"/>
    <property type="match status" value="1"/>
</dbReference>
<dbReference type="PIRSF" id="PIRSF006091">
    <property type="entry name" value="E_trnsport_RnfG"/>
    <property type="match status" value="1"/>
</dbReference>
<dbReference type="GO" id="GO:0005886">
    <property type="term" value="C:plasma membrane"/>
    <property type="evidence" value="ECO:0007669"/>
    <property type="project" value="InterPro"/>
</dbReference>
<name>A0A3B1C5V6_9ZZZZ</name>
<keyword evidence="1" id="KW-0813">Transport</keyword>
<dbReference type="GO" id="GO:0009055">
    <property type="term" value="F:electron transfer activity"/>
    <property type="evidence" value="ECO:0007669"/>
    <property type="project" value="InterPro"/>
</dbReference>
<dbReference type="InterPro" id="IPR007329">
    <property type="entry name" value="FMN-bd"/>
</dbReference>
<evidence type="ECO:0000256" key="5">
    <source>
        <dbReference type="ARBA" id="ARBA00022982"/>
    </source>
</evidence>